<dbReference type="PANTHER" id="PTHR30563:SF0">
    <property type="entry name" value="DNA RECOMBINATION PROTEIN RMUC"/>
    <property type="match status" value="1"/>
</dbReference>
<evidence type="ECO:0008006" key="5">
    <source>
        <dbReference type="Google" id="ProtNLM"/>
    </source>
</evidence>
<evidence type="ECO:0000256" key="1">
    <source>
        <dbReference type="ARBA" id="ARBA00023054"/>
    </source>
</evidence>
<dbReference type="EMBL" id="KP211896">
    <property type="protein sequence ID" value="ANV80606.1"/>
    <property type="molecule type" value="Genomic_DNA"/>
</dbReference>
<evidence type="ECO:0000256" key="2">
    <source>
        <dbReference type="ARBA" id="ARBA00023172"/>
    </source>
</evidence>
<keyword evidence="2" id="KW-0233">DNA recombination</keyword>
<evidence type="ECO:0000256" key="3">
    <source>
        <dbReference type="SAM" id="Phobius"/>
    </source>
</evidence>
<evidence type="ECO:0000313" key="4">
    <source>
        <dbReference type="EMBL" id="ANV80606.1"/>
    </source>
</evidence>
<reference evidence="4" key="2">
    <citation type="journal article" date="2015" name="ISME J.">
        <title>A new class of marine Euryarchaeota group II from the Mediterranean deep chlorophyll maximum.</title>
        <authorList>
            <person name="Martin-Cuadrado A.B."/>
            <person name="Garcia-Heredia I."/>
            <person name="Molto A.G."/>
            <person name="Lopez-Ubeda R."/>
            <person name="Kimes N."/>
            <person name="Lopez-Garcia P."/>
            <person name="Moreira D."/>
            <person name="Rodriguez-Valera F."/>
        </authorList>
    </citation>
    <scope>NUCLEOTIDE SEQUENCE</scope>
</reference>
<proteinExistence type="predicted"/>
<protein>
    <recommendedName>
        <fullName evidence="5">DNA recombination protein RmuC</fullName>
    </recommendedName>
</protein>
<reference evidence="4" key="1">
    <citation type="submission" date="2014-11" db="EMBL/GenBank/DDBJ databases">
        <authorList>
            <person name="Zhu J."/>
            <person name="Qi W."/>
            <person name="Song R."/>
        </authorList>
    </citation>
    <scope>NUCLEOTIDE SEQUENCE</scope>
</reference>
<sequence length="412" mass="45963">MNTMGIVYVAIGLTLGAVIGWLLARQKLSSEVIRKEERIKAKEEAIATSELRVKAEIQNLVTDLGRKNSEEFLKLAEERLGKVQISAEKDHIARQKEIDSLFGPMVKSLNDLEKFSKDLEKERIDAYAGIKRQITDLGIRTESLGKEASNLSTALRKSSSVRGDWGEIALRNLLEMAGMTKHTDFLEQKGASGLIPDVVVRLPGDGSIPIDAKTSGKHYLEALEIENLDARQEKLIQHAKSMRETMNKLAEKGYLTKVSGRADFVVMFVPSEALVSAAFEVDPTLHSDAMNRGVIITSPASLIALLRTAALYWQQVRFAEEAKEVVEVAQLFYKRMATWSEHFAEVGNKLGQASKFYNKAVGSWETNVLPQGRKLEKLDIATNLPKNLVEQKSITETVRTPTVMNEENHEKE</sequence>
<keyword evidence="3" id="KW-1133">Transmembrane helix</keyword>
<dbReference type="InterPro" id="IPR003798">
    <property type="entry name" value="DNA_recombination_RmuC"/>
</dbReference>
<organism evidence="4">
    <name type="scientific">uncultured Poseidoniia archaeon</name>
    <dbReference type="NCBI Taxonomy" id="1697135"/>
    <lineage>
        <taxon>Archaea</taxon>
        <taxon>Methanobacteriati</taxon>
        <taxon>Thermoplasmatota</taxon>
        <taxon>Candidatus Poseidoniia</taxon>
        <taxon>environmental samples</taxon>
    </lineage>
</organism>
<accession>A0A1B1TE94</accession>
<name>A0A1B1TE94_9ARCH</name>
<dbReference type="GO" id="GO:0006310">
    <property type="term" value="P:DNA recombination"/>
    <property type="evidence" value="ECO:0007669"/>
    <property type="project" value="UniProtKB-KW"/>
</dbReference>
<keyword evidence="1" id="KW-0175">Coiled coil</keyword>
<dbReference type="Pfam" id="PF02646">
    <property type="entry name" value="RmuC"/>
    <property type="match status" value="1"/>
</dbReference>
<keyword evidence="3" id="KW-0812">Transmembrane</keyword>
<keyword evidence="3" id="KW-0472">Membrane</keyword>
<dbReference type="AlphaFoldDB" id="A0A1B1TE94"/>
<feature type="transmembrane region" description="Helical" evidence="3">
    <location>
        <begin position="6"/>
        <end position="24"/>
    </location>
</feature>
<dbReference type="PANTHER" id="PTHR30563">
    <property type="entry name" value="DNA RECOMBINATION PROTEIN RMUC"/>
    <property type="match status" value="1"/>
</dbReference>